<protein>
    <recommendedName>
        <fullName evidence="3">Chorismate lyase</fullName>
    </recommendedName>
</protein>
<reference evidence="2" key="1">
    <citation type="submission" date="2009-08" db="EMBL/GenBank/DDBJ databases">
        <title>The complete genome of Chitinophaga pinensis DSM 2588.</title>
        <authorList>
            <consortium name="US DOE Joint Genome Institute (JGI-PGF)"/>
            <person name="Lucas S."/>
            <person name="Copeland A."/>
            <person name="Lapidus A."/>
            <person name="Glavina del Rio T."/>
            <person name="Dalin E."/>
            <person name="Tice H."/>
            <person name="Bruce D."/>
            <person name="Goodwin L."/>
            <person name="Pitluck S."/>
            <person name="Kyrpides N."/>
            <person name="Mavromatis K."/>
            <person name="Ivanova N."/>
            <person name="Mikhailova N."/>
            <person name="Sims D."/>
            <person name="Meinche L."/>
            <person name="Brettin T."/>
            <person name="Detter J.C."/>
            <person name="Han C."/>
            <person name="Larimer F."/>
            <person name="Land M."/>
            <person name="Hauser L."/>
            <person name="Markowitz V."/>
            <person name="Cheng J.-F."/>
            <person name="Hugenholtz P."/>
            <person name="Woyke T."/>
            <person name="Wu D."/>
            <person name="Spring S."/>
            <person name="Klenk H.-P."/>
            <person name="Eisen J.A."/>
        </authorList>
    </citation>
    <scope>NUCLEOTIDE SEQUENCE [LARGE SCALE GENOMIC DNA]</scope>
    <source>
        <strain evidence="2">ATCC 43595 / DSM 2588 / LMG 13176 / NBRC 15968 / NCIMB 11800 / UQM 2034</strain>
    </source>
</reference>
<dbReference type="AlphaFoldDB" id="A0A979G892"/>
<reference evidence="1 2" key="2">
    <citation type="journal article" date="2010" name="Stand. Genomic Sci.">
        <title>Complete genome sequence of Chitinophaga pinensis type strain (UQM 2034).</title>
        <authorList>
            <person name="Glavina Del Rio T."/>
            <person name="Abt B."/>
            <person name="Spring S."/>
            <person name="Lapidus A."/>
            <person name="Nolan M."/>
            <person name="Tice H."/>
            <person name="Copeland A."/>
            <person name="Cheng J.F."/>
            <person name="Chen F."/>
            <person name="Bruce D."/>
            <person name="Goodwin L."/>
            <person name="Pitluck S."/>
            <person name="Ivanova N."/>
            <person name="Mavromatis K."/>
            <person name="Mikhailova N."/>
            <person name="Pati A."/>
            <person name="Chen A."/>
            <person name="Palaniappan K."/>
            <person name="Land M."/>
            <person name="Hauser L."/>
            <person name="Chang Y.J."/>
            <person name="Jeffries C.D."/>
            <person name="Chain P."/>
            <person name="Saunders E."/>
            <person name="Detter J.C."/>
            <person name="Brettin T."/>
            <person name="Rohde M."/>
            <person name="Goker M."/>
            <person name="Bristow J."/>
            <person name="Eisen J.A."/>
            <person name="Markowitz V."/>
            <person name="Hugenholtz P."/>
            <person name="Kyrpides N.C."/>
            <person name="Klenk H.P."/>
            <person name="Lucas S."/>
        </authorList>
    </citation>
    <scope>NUCLEOTIDE SEQUENCE [LARGE SCALE GENOMIC DNA]</scope>
    <source>
        <strain evidence="2">ATCC 43595 / DSM 2588 / LMG 13176 / NBRC 15968 / NCIMB 11800 / UQM 2034</strain>
    </source>
</reference>
<accession>A0A979G892</accession>
<proteinExistence type="predicted"/>
<dbReference type="KEGG" id="cpi:Cpin_5298"/>
<dbReference type="EMBL" id="CP001699">
    <property type="protein sequence ID" value="ACU62729.1"/>
    <property type="molecule type" value="Genomic_DNA"/>
</dbReference>
<organism evidence="1 2">
    <name type="scientific">Chitinophaga pinensis (strain ATCC 43595 / DSM 2588 / LMG 13176 / NBRC 15968 / NCIMB 11800 / UQM 2034)</name>
    <dbReference type="NCBI Taxonomy" id="485918"/>
    <lineage>
        <taxon>Bacteria</taxon>
        <taxon>Pseudomonadati</taxon>
        <taxon>Bacteroidota</taxon>
        <taxon>Chitinophagia</taxon>
        <taxon>Chitinophagales</taxon>
        <taxon>Chitinophagaceae</taxon>
        <taxon>Chitinophaga</taxon>
    </lineage>
</organism>
<evidence type="ECO:0000313" key="1">
    <source>
        <dbReference type="EMBL" id="ACU62729.1"/>
    </source>
</evidence>
<dbReference type="Proteomes" id="UP000002215">
    <property type="component" value="Chromosome"/>
</dbReference>
<evidence type="ECO:0000313" key="2">
    <source>
        <dbReference type="Proteomes" id="UP000002215"/>
    </source>
</evidence>
<gene>
    <name evidence="1" type="ordered locus">Cpin_5298</name>
</gene>
<dbReference type="Gene3D" id="3.40.1410.10">
    <property type="entry name" value="Chorismate lyase-like"/>
    <property type="match status" value="1"/>
</dbReference>
<dbReference type="OrthoDB" id="1491053at2"/>
<evidence type="ECO:0008006" key="3">
    <source>
        <dbReference type="Google" id="ProtNLM"/>
    </source>
</evidence>
<sequence>MDLNEIIVLYSAGELSGYEVKERINALGITQTESGRGAENASLWTLQDELPATQPDRSLLHGEVLSLFQKILLTTDGTVTDLISLYKNESIKVDIIDQEIVFADAPAYLQCGREALLLKRIVLLKGPSGNHVYAESIFVIERLSETIRERLLETNLPIGLLWKEERLESHREILTYYIEREDKVSALLGQPAGSDLLSRTYLIHNKQSVLGAITEKFPLTSFR</sequence>
<dbReference type="RefSeq" id="WP_012792897.1">
    <property type="nucleotide sequence ID" value="NC_013132.1"/>
</dbReference>
<dbReference type="InterPro" id="IPR028978">
    <property type="entry name" value="Chorismate_lyase_/UTRA_dom_sf"/>
</dbReference>
<name>A0A979G892_CHIPD</name>
<dbReference type="SUPFAM" id="SSF64288">
    <property type="entry name" value="Chorismate lyase-like"/>
    <property type="match status" value="1"/>
</dbReference>
<dbReference type="InterPro" id="IPR002800">
    <property type="entry name" value="Rv2949c-like"/>
</dbReference>
<dbReference type="Pfam" id="PF01947">
    <property type="entry name" value="Rv2949c-like"/>
    <property type="match status" value="1"/>
</dbReference>